<sequence length="1036" mass="114546">MATPTTSTSGVGNSVTRLHCRKPSTGLAVPMPSARAGSSSASFGPGHAKVPLPHWPTTGTMRSRFTASAFILLALHLLIAWRSWGSEGGGSHASDDYRLPRDGQDGHAGSWYGGKRGRTDGNGTASPGGRWRETGFAQQFLPAALRDAGSYWPGDTLTSAFRKSTYLSRRKVSLPFDLSPEPLPIHHVHEQIHFHNTPVSKHRPASNQFVRAKDSLTHMQGGAPPVISIITATQNPRPVMLDTARSVLGQSLQNLEWIIVNDHTTSLDSLDLLREIAKDPRVVVIDNDGEKGLSASRNVALRYLLGDDRRKKGTIPKYLASLDDDDLYEFTALEKVVWMLESNPSWDLGGFYVIKFAASNETVTSGLHSGAANFFSGNFVPNAAVFTSRAVIKSACRYDTVNFAVGGEDWDFWLCLAEHGYWGGTAPEPLYWYRGNPASFRKQRWGNLFVDGFAPLKAKIDDKHKELVKSGKFPDIPARPSRQLDAIDWEPPYDAHLARVDKSIMFIIPWLYVGGADVGALHQIQIFAEAGYRVTVVCTLYRNPAGLELRPHVLQYTHDVHVLPSFLNAADQPRYLKHLIESRGFDEVVLCNTQLVYEMLPALVEEVPHVKFIDYLHNEAYDGWKSGGYPTYSLLSQRYLAKTITCSSYLRKWLIDRGHRRPGSIGVVKLGIEVDDFKPTAPAIKSREKQALLDVEAGTVVISVVGRLDPQKRPELVPDIAYALRKLGNYKAGAFLIIMLGDGDLKDRVKARIAELKVGDFVRMLGTVEQPRDYLALTDIFLLPSMSEGISIAVAEAMAMALPIVTAKAGALPEQLGYEEDDPSLVAGILIDHKLDADTDAPLYAKELHRLIGQPGLREQYGRAGRRNVETTFNWGDTLSGMFGELEKARVPDPRQARHMPHPAAHYAVQNLLLESHDETDFATIQQSLKAPVRSGVGRTLQDRCGESTEALTQWIDALSEPHRCPDSVIKAPLDSSAIQRSAKFQCGAWCIFDLTRKEYAGWGFNGACFTPFDDTEQGWCKQFWSSRPAVNLGTS</sequence>
<dbReference type="SUPFAM" id="SSF53448">
    <property type="entry name" value="Nucleotide-diphospho-sugar transferases"/>
    <property type="match status" value="1"/>
</dbReference>
<organism evidence="6 7">
    <name type="scientific">Rhodotorula taiwanensis</name>
    <dbReference type="NCBI Taxonomy" id="741276"/>
    <lineage>
        <taxon>Eukaryota</taxon>
        <taxon>Fungi</taxon>
        <taxon>Dikarya</taxon>
        <taxon>Basidiomycota</taxon>
        <taxon>Pucciniomycotina</taxon>
        <taxon>Microbotryomycetes</taxon>
        <taxon>Sporidiobolales</taxon>
        <taxon>Sporidiobolaceae</taxon>
        <taxon>Rhodotorula</taxon>
    </lineage>
</organism>
<evidence type="ECO:0000259" key="4">
    <source>
        <dbReference type="Pfam" id="PF00535"/>
    </source>
</evidence>
<dbReference type="PANTHER" id="PTHR12526">
    <property type="entry name" value="GLYCOSYLTRANSFERASE"/>
    <property type="match status" value="1"/>
</dbReference>
<feature type="domain" description="Glycosyltransferase 2-like" evidence="4">
    <location>
        <begin position="228"/>
        <end position="353"/>
    </location>
</feature>
<evidence type="ECO:0000259" key="5">
    <source>
        <dbReference type="Pfam" id="PF13439"/>
    </source>
</evidence>
<feature type="domain" description="Glycosyl transferase family 1" evidence="3">
    <location>
        <begin position="699"/>
        <end position="867"/>
    </location>
</feature>
<dbReference type="AlphaFoldDB" id="A0A2S5BFA0"/>
<dbReference type="Pfam" id="PF00535">
    <property type="entry name" value="Glycos_transf_2"/>
    <property type="match status" value="1"/>
</dbReference>
<evidence type="ECO:0000256" key="1">
    <source>
        <dbReference type="ARBA" id="ARBA00022676"/>
    </source>
</evidence>
<dbReference type="OrthoDB" id="3784at2759"/>
<reference evidence="6 7" key="1">
    <citation type="journal article" date="2018" name="Front. Microbiol.">
        <title>Prospects for Fungal Bioremediation of Acidic Radioactive Waste Sites: Characterization and Genome Sequence of Rhodotorula taiwanensis MD1149.</title>
        <authorList>
            <person name="Tkavc R."/>
            <person name="Matrosova V.Y."/>
            <person name="Grichenko O.E."/>
            <person name="Gostincar C."/>
            <person name="Volpe R.P."/>
            <person name="Klimenkova P."/>
            <person name="Gaidamakova E.K."/>
            <person name="Zhou C.E."/>
            <person name="Stewart B.J."/>
            <person name="Lyman M.G."/>
            <person name="Malfatti S.A."/>
            <person name="Rubinfeld B."/>
            <person name="Courtot M."/>
            <person name="Singh J."/>
            <person name="Dalgard C.L."/>
            <person name="Hamilton T."/>
            <person name="Frey K.G."/>
            <person name="Gunde-Cimerman N."/>
            <person name="Dugan L."/>
            <person name="Daly M.J."/>
        </authorList>
    </citation>
    <scope>NUCLEOTIDE SEQUENCE [LARGE SCALE GENOMIC DNA]</scope>
    <source>
        <strain evidence="6 7">MD1149</strain>
    </source>
</reference>
<dbReference type="InterPro" id="IPR028098">
    <property type="entry name" value="Glyco_trans_4-like_N"/>
</dbReference>
<dbReference type="Pfam" id="PF13439">
    <property type="entry name" value="Glyco_transf_4"/>
    <property type="match status" value="1"/>
</dbReference>
<proteinExistence type="predicted"/>
<evidence type="ECO:0000256" key="2">
    <source>
        <dbReference type="SAM" id="MobiDB-lite"/>
    </source>
</evidence>
<dbReference type="STRING" id="741276.A0A2S5BFA0"/>
<dbReference type="Gene3D" id="3.40.50.2000">
    <property type="entry name" value="Glycogen Phosphorylase B"/>
    <property type="match status" value="2"/>
</dbReference>
<dbReference type="CDD" id="cd03801">
    <property type="entry name" value="GT4_PimA-like"/>
    <property type="match status" value="1"/>
</dbReference>
<dbReference type="Pfam" id="PF00534">
    <property type="entry name" value="Glycos_transf_1"/>
    <property type="match status" value="1"/>
</dbReference>
<dbReference type="PANTHER" id="PTHR12526:SF630">
    <property type="entry name" value="GLYCOSYLTRANSFERASE"/>
    <property type="match status" value="1"/>
</dbReference>
<keyword evidence="1" id="KW-0328">Glycosyltransferase</keyword>
<dbReference type="InterPro" id="IPR029044">
    <property type="entry name" value="Nucleotide-diphossugar_trans"/>
</dbReference>
<evidence type="ECO:0000313" key="7">
    <source>
        <dbReference type="Proteomes" id="UP000237144"/>
    </source>
</evidence>
<dbReference type="EMBL" id="PJQD01000015">
    <property type="protein sequence ID" value="POY75445.1"/>
    <property type="molecule type" value="Genomic_DNA"/>
</dbReference>
<evidence type="ECO:0000259" key="3">
    <source>
        <dbReference type="Pfam" id="PF00534"/>
    </source>
</evidence>
<accession>A0A2S5BFA0</accession>
<protein>
    <recommendedName>
        <fullName evidence="8">Glycosyltransferase family 4 protein</fullName>
    </recommendedName>
</protein>
<dbReference type="SUPFAM" id="SSF53756">
    <property type="entry name" value="UDP-Glycosyltransferase/glycogen phosphorylase"/>
    <property type="match status" value="1"/>
</dbReference>
<dbReference type="GO" id="GO:0016757">
    <property type="term" value="F:glycosyltransferase activity"/>
    <property type="evidence" value="ECO:0007669"/>
    <property type="project" value="UniProtKB-KW"/>
</dbReference>
<evidence type="ECO:0000313" key="6">
    <source>
        <dbReference type="EMBL" id="POY75445.1"/>
    </source>
</evidence>
<comment type="caution">
    <text evidence="6">The sequence shown here is derived from an EMBL/GenBank/DDBJ whole genome shotgun (WGS) entry which is preliminary data.</text>
</comment>
<keyword evidence="7" id="KW-1185">Reference proteome</keyword>
<gene>
    <name evidence="6" type="ORF">BMF94_1517</name>
</gene>
<name>A0A2S5BFA0_9BASI</name>
<dbReference type="Gene3D" id="3.90.550.10">
    <property type="entry name" value="Spore Coat Polysaccharide Biosynthesis Protein SpsA, Chain A"/>
    <property type="match status" value="1"/>
</dbReference>
<dbReference type="Proteomes" id="UP000237144">
    <property type="component" value="Unassembled WGS sequence"/>
</dbReference>
<feature type="domain" description="Glycosyltransferase subfamily 4-like N-terminal" evidence="5">
    <location>
        <begin position="513"/>
        <end position="675"/>
    </location>
</feature>
<dbReference type="InterPro" id="IPR001296">
    <property type="entry name" value="Glyco_trans_1"/>
</dbReference>
<feature type="compositionally biased region" description="Low complexity" evidence="2">
    <location>
        <begin position="30"/>
        <end position="45"/>
    </location>
</feature>
<feature type="region of interest" description="Disordered" evidence="2">
    <location>
        <begin position="108"/>
        <end position="132"/>
    </location>
</feature>
<dbReference type="InterPro" id="IPR001173">
    <property type="entry name" value="Glyco_trans_2-like"/>
</dbReference>
<feature type="region of interest" description="Disordered" evidence="2">
    <location>
        <begin position="23"/>
        <end position="45"/>
    </location>
</feature>
<evidence type="ECO:0008006" key="8">
    <source>
        <dbReference type="Google" id="ProtNLM"/>
    </source>
</evidence>
<keyword evidence="1" id="KW-0808">Transferase</keyword>